<gene>
    <name evidence="3" type="ORF">AQJ66_35580</name>
</gene>
<keyword evidence="2" id="KW-0472">Membrane</keyword>
<accession>A0A101SKV0</accession>
<keyword evidence="2" id="KW-0812">Transmembrane</keyword>
<protein>
    <submittedName>
        <fullName evidence="3">Uncharacterized protein</fullName>
    </submittedName>
</protein>
<evidence type="ECO:0000313" key="4">
    <source>
        <dbReference type="Proteomes" id="UP000053024"/>
    </source>
</evidence>
<dbReference type="AlphaFoldDB" id="A0A101SKV0"/>
<proteinExistence type="predicted"/>
<evidence type="ECO:0000313" key="3">
    <source>
        <dbReference type="EMBL" id="KUN75726.1"/>
    </source>
</evidence>
<feature type="region of interest" description="Disordered" evidence="1">
    <location>
        <begin position="38"/>
        <end position="60"/>
    </location>
</feature>
<name>A0A101SKV0_9ACTN</name>
<dbReference type="Proteomes" id="UP000053024">
    <property type="component" value="Unassembled WGS sequence"/>
</dbReference>
<comment type="caution">
    <text evidence="3">The sequence shown here is derived from an EMBL/GenBank/DDBJ whole genome shotgun (WGS) entry which is preliminary data.</text>
</comment>
<evidence type="ECO:0000256" key="1">
    <source>
        <dbReference type="SAM" id="MobiDB-lite"/>
    </source>
</evidence>
<sequence length="60" mass="6433">MLYYLAPLSAALAVVAATTYVLLRRDRRLARACLDRGRPGPVARAARPVTAVPGSPARSR</sequence>
<keyword evidence="2" id="KW-1133">Transmembrane helix</keyword>
<dbReference type="RefSeq" id="WP_061930755.1">
    <property type="nucleotide sequence ID" value="NZ_KQ948883.1"/>
</dbReference>
<organism evidence="3 4">
    <name type="scientific">Streptomyces bungoensis</name>
    <dbReference type="NCBI Taxonomy" id="285568"/>
    <lineage>
        <taxon>Bacteria</taxon>
        <taxon>Bacillati</taxon>
        <taxon>Actinomycetota</taxon>
        <taxon>Actinomycetes</taxon>
        <taxon>Kitasatosporales</taxon>
        <taxon>Streptomycetaceae</taxon>
        <taxon>Streptomyces</taxon>
    </lineage>
</organism>
<keyword evidence="4" id="KW-1185">Reference proteome</keyword>
<reference evidence="3 4" key="1">
    <citation type="submission" date="2015-10" db="EMBL/GenBank/DDBJ databases">
        <title>Draft genome sequence of Streptomyces bungoensis DSM 41781, type strain for the species Streptomyces bungoensis.</title>
        <authorList>
            <person name="Ruckert C."/>
            <person name="Winkler A."/>
            <person name="Kalinowski J."/>
            <person name="Kampfer P."/>
            <person name="Glaeser S."/>
        </authorList>
    </citation>
    <scope>NUCLEOTIDE SEQUENCE [LARGE SCALE GENOMIC DNA]</scope>
    <source>
        <strain evidence="3 4">DSM 41781</strain>
    </source>
</reference>
<feature type="compositionally biased region" description="Low complexity" evidence="1">
    <location>
        <begin position="39"/>
        <end position="54"/>
    </location>
</feature>
<evidence type="ECO:0000256" key="2">
    <source>
        <dbReference type="SAM" id="Phobius"/>
    </source>
</evidence>
<feature type="transmembrane region" description="Helical" evidence="2">
    <location>
        <begin position="6"/>
        <end position="23"/>
    </location>
</feature>
<dbReference type="EMBL" id="LMWX01000081">
    <property type="protein sequence ID" value="KUN75726.1"/>
    <property type="molecule type" value="Genomic_DNA"/>
</dbReference>